<organism evidence="1 2">
    <name type="scientific">Culicoidibacter larvae</name>
    <dbReference type="NCBI Taxonomy" id="2579976"/>
    <lineage>
        <taxon>Bacteria</taxon>
        <taxon>Bacillati</taxon>
        <taxon>Bacillota</taxon>
        <taxon>Culicoidibacteria</taxon>
        <taxon>Culicoidibacterales</taxon>
        <taxon>Culicoidibacteraceae</taxon>
        <taxon>Culicoidibacter</taxon>
    </lineage>
</organism>
<dbReference type="EMBL" id="VBWP01000006">
    <property type="protein sequence ID" value="TLG72953.1"/>
    <property type="molecule type" value="Genomic_DNA"/>
</dbReference>
<dbReference type="InParanoid" id="A0A5R8QAM2"/>
<sequence length="130" mass="15272">MFNSIQSYELIKKLCSFYGKQKKAVLENKAIIGKYEYVLAQFVHLQLFFIQQTTIVSGKLNESKRRFLNSQTLQKLLSRISVRPRGDDDTLVVFVNIDQVLFIVWELTKKDRYAKEGDIVRGPPHHFYSR</sequence>
<keyword evidence="2" id="KW-1185">Reference proteome</keyword>
<comment type="caution">
    <text evidence="1">The sequence shown here is derived from an EMBL/GenBank/DDBJ whole genome shotgun (WGS) entry which is preliminary data.</text>
</comment>
<dbReference type="RefSeq" id="WP_138191179.1">
    <property type="nucleotide sequence ID" value="NZ_VBWP01000006.1"/>
</dbReference>
<evidence type="ECO:0000313" key="2">
    <source>
        <dbReference type="Proteomes" id="UP000306912"/>
    </source>
</evidence>
<dbReference type="Proteomes" id="UP000306912">
    <property type="component" value="Unassembled WGS sequence"/>
</dbReference>
<name>A0A5R8QAM2_9FIRM</name>
<proteinExistence type="predicted"/>
<accession>A0A5R8QAM2</accession>
<protein>
    <submittedName>
        <fullName evidence="1">Uncharacterized protein</fullName>
    </submittedName>
</protein>
<dbReference type="AlphaFoldDB" id="A0A5R8QAM2"/>
<evidence type="ECO:0000313" key="1">
    <source>
        <dbReference type="EMBL" id="TLG72953.1"/>
    </source>
</evidence>
<reference evidence="1 2" key="1">
    <citation type="submission" date="2019-05" db="EMBL/GenBank/DDBJ databases">
        <title>Culicoidintestinum kansasii gen. nov., sp. nov. from the gastrointestinal tract of the biting midge, Culicoides sonorensis.</title>
        <authorList>
            <person name="Neupane S."/>
            <person name="Ghosh A."/>
            <person name="Gunther S."/>
            <person name="Martin K."/>
            <person name="Zurek L."/>
        </authorList>
    </citation>
    <scope>NUCLEOTIDE SEQUENCE [LARGE SCALE GENOMIC DNA]</scope>
    <source>
        <strain evidence="1 2">CS-1</strain>
    </source>
</reference>
<gene>
    <name evidence="1" type="ORF">FEZ08_07855</name>
</gene>